<sequence>MMQSKQQVKRLQTINSEELNVHCTQQNTTQIKKLNQFKSHSQFDLSGRTGINKNQIKIIDKIEKKQFSINQLQNQQTEFDVDDSQNANKISNIKTKNSWTHLKYLSQSNFEQNCYHMISNNNIDSIQSTQQVQSLNRLNVKDYQQYMKQQQEILQKKSRNPSFLSSQTNFQTPDTQLQKSLSNQISSPKKTNDISCQMEISQEKSTVFYNEQTGLVKSQSFKKQNNDIFLNYIDNRDLQQGSLTKLKIDKQNFIEIINEQKKKIQSNTDKQLKQQIDLKLQQLEEFKQKRINSNKIYQDQYKQTKGFNMVHLYDEYDNKTCKKINYKDNNNFEQDESQEKYNYLQEQQQFKEENIKGNQNWNIQNQIKKKKKLVQQQSWKTEEKEEIQYFLSDIESSPKTIVSEEEEKRKNERYFPTYKQNKPKKRKNCEKFKTGDVILINKMINDDNQHEQLIIGEINQEIKNLKSSKINKKQFNFNKNTNNFLINQKDFKQKSMGNIFSEDSASFLKAQKYDDFYKKMHLNFKKPNQKQETKTLYDQQTTENKLRILTNNPVLRQIKWEFMQENNKRMPKILNDVNPLQITKDIQYEKQLEQKLMEYQIQMQKTLQEQEELLKSQLGLEH</sequence>
<proteinExistence type="predicted"/>
<comment type="caution">
    <text evidence="2">The sequence shown here is derived from an EMBL/GenBank/DDBJ whole genome shotgun (WGS) entry which is preliminary data.</text>
</comment>
<accession>A0A0V0R5C6</accession>
<feature type="coiled-coil region" evidence="1">
    <location>
        <begin position="589"/>
        <end position="616"/>
    </location>
</feature>
<keyword evidence="1" id="KW-0175">Coiled coil</keyword>
<protein>
    <submittedName>
        <fullName evidence="2">Uncharacterized protein</fullName>
    </submittedName>
</protein>
<dbReference type="Proteomes" id="UP000054937">
    <property type="component" value="Unassembled WGS sequence"/>
</dbReference>
<name>A0A0V0R5C6_PSEPJ</name>
<dbReference type="EMBL" id="LDAU01000044">
    <property type="protein sequence ID" value="KRX09697.1"/>
    <property type="molecule type" value="Genomic_DNA"/>
</dbReference>
<organism evidence="2 3">
    <name type="scientific">Pseudocohnilembus persalinus</name>
    <name type="common">Ciliate</name>
    <dbReference type="NCBI Taxonomy" id="266149"/>
    <lineage>
        <taxon>Eukaryota</taxon>
        <taxon>Sar</taxon>
        <taxon>Alveolata</taxon>
        <taxon>Ciliophora</taxon>
        <taxon>Intramacronucleata</taxon>
        <taxon>Oligohymenophorea</taxon>
        <taxon>Scuticociliatia</taxon>
        <taxon>Philasterida</taxon>
        <taxon>Pseudocohnilembidae</taxon>
        <taxon>Pseudocohnilembus</taxon>
    </lineage>
</organism>
<evidence type="ECO:0000313" key="2">
    <source>
        <dbReference type="EMBL" id="KRX09697.1"/>
    </source>
</evidence>
<keyword evidence="3" id="KW-1185">Reference proteome</keyword>
<dbReference type="InParanoid" id="A0A0V0R5C6"/>
<evidence type="ECO:0000256" key="1">
    <source>
        <dbReference type="SAM" id="Coils"/>
    </source>
</evidence>
<gene>
    <name evidence="2" type="ORF">PPERSA_02569</name>
</gene>
<dbReference type="AlphaFoldDB" id="A0A0V0R5C6"/>
<reference evidence="2 3" key="1">
    <citation type="journal article" date="2015" name="Sci. Rep.">
        <title>Genome of the facultative scuticociliatosis pathogen Pseudocohnilembus persalinus provides insight into its virulence through horizontal gene transfer.</title>
        <authorList>
            <person name="Xiong J."/>
            <person name="Wang G."/>
            <person name="Cheng J."/>
            <person name="Tian M."/>
            <person name="Pan X."/>
            <person name="Warren A."/>
            <person name="Jiang C."/>
            <person name="Yuan D."/>
            <person name="Miao W."/>
        </authorList>
    </citation>
    <scope>NUCLEOTIDE SEQUENCE [LARGE SCALE GENOMIC DNA]</scope>
    <source>
        <strain evidence="2">36N120E</strain>
    </source>
</reference>
<evidence type="ECO:0000313" key="3">
    <source>
        <dbReference type="Proteomes" id="UP000054937"/>
    </source>
</evidence>